<evidence type="ECO:0000256" key="13">
    <source>
        <dbReference type="SAM" id="SignalP"/>
    </source>
</evidence>
<evidence type="ECO:0000256" key="12">
    <source>
        <dbReference type="RuleBase" id="RU003357"/>
    </source>
</evidence>
<keyword evidence="17" id="KW-1185">Reference proteome</keyword>
<dbReference type="SUPFAM" id="SSF56935">
    <property type="entry name" value="Porins"/>
    <property type="match status" value="1"/>
</dbReference>
<evidence type="ECO:0000256" key="9">
    <source>
        <dbReference type="ARBA" id="ARBA00023136"/>
    </source>
</evidence>
<keyword evidence="9 11" id="KW-0472">Membrane</keyword>
<dbReference type="InterPro" id="IPR036942">
    <property type="entry name" value="Beta-barrel_TonB_sf"/>
</dbReference>
<dbReference type="GO" id="GO:0006826">
    <property type="term" value="P:iron ion transport"/>
    <property type="evidence" value="ECO:0007669"/>
    <property type="project" value="UniProtKB-KW"/>
</dbReference>
<keyword evidence="4" id="KW-0410">Iron transport</keyword>
<accession>A0A7W7K2T4</accession>
<organism evidence="16 17">
    <name type="scientific">Sphingomonas kyeonggiensis</name>
    <dbReference type="NCBI Taxonomy" id="1268553"/>
    <lineage>
        <taxon>Bacteria</taxon>
        <taxon>Pseudomonadati</taxon>
        <taxon>Pseudomonadota</taxon>
        <taxon>Alphaproteobacteria</taxon>
        <taxon>Sphingomonadales</taxon>
        <taxon>Sphingomonadaceae</taxon>
        <taxon>Sphingomonas</taxon>
    </lineage>
</organism>
<keyword evidence="16" id="KW-0675">Receptor</keyword>
<name>A0A7W7K2T4_9SPHN</name>
<dbReference type="InterPro" id="IPR012910">
    <property type="entry name" value="Plug_dom"/>
</dbReference>
<evidence type="ECO:0000256" key="2">
    <source>
        <dbReference type="ARBA" id="ARBA00022448"/>
    </source>
</evidence>
<dbReference type="InterPro" id="IPR000531">
    <property type="entry name" value="Beta-barrel_TonB"/>
</dbReference>
<comment type="similarity">
    <text evidence="11 12">Belongs to the TonB-dependent receptor family.</text>
</comment>
<comment type="caution">
    <text evidence="16">The sequence shown here is derived from an EMBL/GenBank/DDBJ whole genome shotgun (WGS) entry which is preliminary data.</text>
</comment>
<dbReference type="PROSITE" id="PS52016">
    <property type="entry name" value="TONB_DEPENDENT_REC_3"/>
    <property type="match status" value="1"/>
</dbReference>
<keyword evidence="5 11" id="KW-0812">Transmembrane</keyword>
<evidence type="ECO:0000313" key="16">
    <source>
        <dbReference type="EMBL" id="MBB4839979.1"/>
    </source>
</evidence>
<dbReference type="Pfam" id="PF07715">
    <property type="entry name" value="Plug"/>
    <property type="match status" value="1"/>
</dbReference>
<evidence type="ECO:0000259" key="14">
    <source>
        <dbReference type="Pfam" id="PF00593"/>
    </source>
</evidence>
<evidence type="ECO:0000256" key="5">
    <source>
        <dbReference type="ARBA" id="ARBA00022692"/>
    </source>
</evidence>
<evidence type="ECO:0000256" key="8">
    <source>
        <dbReference type="ARBA" id="ARBA00023077"/>
    </source>
</evidence>
<sequence length="808" mass="87744">MRDVQRGTAICAAALLWSGQAWAQSTTTSAETGAGGGNGQAAGVEEIVVTAQRREQSLQDVPISVNVFSAATLDALGAQSAGDIDTFTPGLTIDDTSVTQPHYAIRGVSSDDFGIGTEPAVGVFIDGVYTGRSGSALIFFNDVDRVEVLKGPQGTLFGRNTSAGAISIITKKPVDAFEGNAQLRIGNYERRRAEGMLNVPLGDTLALRVNGVYNKRNGYLTDAVTGRDYEREDNWSGRAALRFRPGAGTDILLAYDHDNTHKDGPAAIGIGPLALSQDPEGPFANDTLGGSRESRLLDAFTLTIDQDLGDKLKLTSLSSYRWFKTLNREDEDGTNLAAHHLDTENNERNRSYYQELRLAQSTSRLTWVLGASYFHESAMQKTRTIALTDSIDTVLANVAGLPLFTVLDSVGLPVFGIPWVESIDNHADNDSYAAFGDLTWSATPKLNLTVGLRYTRDEKKFSWQVNPYSAPGLTQVGAPGALYNAILGASVFPDAATISVADFYNAVVGTNIIFEAGALNGTRFTRKESFSDVSPRFVIDYHFTPDVMAYASAARGYKAGGYNSVELNSFFKPETVWNFEGGLKSNLFERRLQFNLSAYHYVYRDRQQLSLESISGSGVPQYVTLSGDSRAWGIDLDTRFAIAPGISIGAVAGYIDSVWVSRTEQGVDIDGQPTGEPSFRGVLNAHLDRDLGGGAGGIFADASYSYTSKRRLNDAIRASDAALENSPIYGDMVDFSKLKRLRGSREIVNARIGWRLPGNAFSLSVFAENLFDVRTPRTLNPISAQTLGTPYVRMDRPRFWGVELNGRF</sequence>
<dbReference type="RefSeq" id="WP_184168494.1">
    <property type="nucleotide sequence ID" value="NZ_JACHLN010000003.1"/>
</dbReference>
<evidence type="ECO:0000313" key="17">
    <source>
        <dbReference type="Proteomes" id="UP000575241"/>
    </source>
</evidence>
<dbReference type="EMBL" id="JACHLN010000003">
    <property type="protein sequence ID" value="MBB4839979.1"/>
    <property type="molecule type" value="Genomic_DNA"/>
</dbReference>
<dbReference type="InterPro" id="IPR039426">
    <property type="entry name" value="TonB-dep_rcpt-like"/>
</dbReference>
<keyword evidence="10 11" id="KW-0998">Cell outer membrane</keyword>
<dbReference type="Gene3D" id="2.40.170.20">
    <property type="entry name" value="TonB-dependent receptor, beta-barrel domain"/>
    <property type="match status" value="1"/>
</dbReference>
<gene>
    <name evidence="16" type="ORF">HNP52_003071</name>
</gene>
<evidence type="ECO:0000259" key="15">
    <source>
        <dbReference type="Pfam" id="PF07715"/>
    </source>
</evidence>
<evidence type="ECO:0000256" key="4">
    <source>
        <dbReference type="ARBA" id="ARBA00022496"/>
    </source>
</evidence>
<protein>
    <submittedName>
        <fullName evidence="16">Iron complex outermembrane receptor protein</fullName>
    </submittedName>
</protein>
<dbReference type="PANTHER" id="PTHR32552:SF81">
    <property type="entry name" value="TONB-DEPENDENT OUTER MEMBRANE RECEPTOR"/>
    <property type="match status" value="1"/>
</dbReference>
<feature type="domain" description="TonB-dependent receptor plug" evidence="15">
    <location>
        <begin position="58"/>
        <end position="165"/>
    </location>
</feature>
<keyword evidence="7" id="KW-0406">Ion transport</keyword>
<evidence type="ECO:0000256" key="6">
    <source>
        <dbReference type="ARBA" id="ARBA00023004"/>
    </source>
</evidence>
<dbReference type="AlphaFoldDB" id="A0A7W7K2T4"/>
<keyword evidence="6" id="KW-0408">Iron</keyword>
<feature type="domain" description="TonB-dependent receptor-like beta-barrel" evidence="14">
    <location>
        <begin position="261"/>
        <end position="770"/>
    </location>
</feature>
<dbReference type="GO" id="GO:0009279">
    <property type="term" value="C:cell outer membrane"/>
    <property type="evidence" value="ECO:0007669"/>
    <property type="project" value="UniProtKB-SubCell"/>
</dbReference>
<dbReference type="PANTHER" id="PTHR32552">
    <property type="entry name" value="FERRICHROME IRON RECEPTOR-RELATED"/>
    <property type="match status" value="1"/>
</dbReference>
<comment type="subcellular location">
    <subcellularLocation>
        <location evidence="1 11">Cell outer membrane</location>
        <topology evidence="1 11">Multi-pass membrane protein</topology>
    </subcellularLocation>
</comment>
<proteinExistence type="inferred from homology"/>
<evidence type="ECO:0000256" key="1">
    <source>
        <dbReference type="ARBA" id="ARBA00004571"/>
    </source>
</evidence>
<keyword evidence="3 11" id="KW-1134">Transmembrane beta strand</keyword>
<evidence type="ECO:0000256" key="7">
    <source>
        <dbReference type="ARBA" id="ARBA00023065"/>
    </source>
</evidence>
<dbReference type="Proteomes" id="UP000575241">
    <property type="component" value="Unassembled WGS sequence"/>
</dbReference>
<feature type="signal peptide" evidence="13">
    <location>
        <begin position="1"/>
        <end position="23"/>
    </location>
</feature>
<reference evidence="16 17" key="1">
    <citation type="submission" date="2020-08" db="EMBL/GenBank/DDBJ databases">
        <title>Functional genomics of gut bacteria from endangered species of beetles.</title>
        <authorList>
            <person name="Carlos-Shanley C."/>
        </authorList>
    </citation>
    <scope>NUCLEOTIDE SEQUENCE [LARGE SCALE GENOMIC DNA]</scope>
    <source>
        <strain evidence="16 17">S00224</strain>
    </source>
</reference>
<feature type="chain" id="PRO_5030803080" evidence="13">
    <location>
        <begin position="24"/>
        <end position="808"/>
    </location>
</feature>
<evidence type="ECO:0000256" key="10">
    <source>
        <dbReference type="ARBA" id="ARBA00023237"/>
    </source>
</evidence>
<dbReference type="Pfam" id="PF00593">
    <property type="entry name" value="TonB_dep_Rec_b-barrel"/>
    <property type="match status" value="1"/>
</dbReference>
<keyword evidence="2 11" id="KW-0813">Transport</keyword>
<evidence type="ECO:0000256" key="3">
    <source>
        <dbReference type="ARBA" id="ARBA00022452"/>
    </source>
</evidence>
<keyword evidence="13" id="KW-0732">Signal</keyword>
<keyword evidence="8 12" id="KW-0798">TonB box</keyword>
<evidence type="ECO:0000256" key="11">
    <source>
        <dbReference type="PROSITE-ProRule" id="PRU01360"/>
    </source>
</evidence>